<proteinExistence type="predicted"/>
<evidence type="ECO:0000313" key="2">
    <source>
        <dbReference type="EMBL" id="GBG25775.1"/>
    </source>
</evidence>
<protein>
    <submittedName>
        <fullName evidence="2">Uncharacterized protein</fullName>
    </submittedName>
</protein>
<name>A0A2R5G5F7_9STRA</name>
<keyword evidence="3" id="KW-1185">Reference proteome</keyword>
<organism evidence="2 3">
    <name type="scientific">Hondaea fermentalgiana</name>
    <dbReference type="NCBI Taxonomy" id="2315210"/>
    <lineage>
        <taxon>Eukaryota</taxon>
        <taxon>Sar</taxon>
        <taxon>Stramenopiles</taxon>
        <taxon>Bigyra</taxon>
        <taxon>Labyrinthulomycetes</taxon>
        <taxon>Thraustochytrida</taxon>
        <taxon>Thraustochytriidae</taxon>
        <taxon>Hondaea</taxon>
    </lineage>
</organism>
<gene>
    <name evidence="2" type="ORF">FCC1311_019942</name>
</gene>
<dbReference type="InParanoid" id="A0A2R5G5F7"/>
<feature type="compositionally biased region" description="Basic and acidic residues" evidence="1">
    <location>
        <begin position="341"/>
        <end position="358"/>
    </location>
</feature>
<evidence type="ECO:0000313" key="3">
    <source>
        <dbReference type="Proteomes" id="UP000241890"/>
    </source>
</evidence>
<feature type="region of interest" description="Disordered" evidence="1">
    <location>
        <begin position="332"/>
        <end position="358"/>
    </location>
</feature>
<dbReference type="AlphaFoldDB" id="A0A2R5G5F7"/>
<feature type="compositionally biased region" description="Low complexity" evidence="1">
    <location>
        <begin position="231"/>
        <end position="251"/>
    </location>
</feature>
<comment type="caution">
    <text evidence="2">The sequence shown here is derived from an EMBL/GenBank/DDBJ whole genome shotgun (WGS) entry which is preliminary data.</text>
</comment>
<feature type="compositionally biased region" description="Polar residues" evidence="1">
    <location>
        <begin position="258"/>
        <end position="269"/>
    </location>
</feature>
<feature type="region of interest" description="Disordered" evidence="1">
    <location>
        <begin position="186"/>
        <end position="216"/>
    </location>
</feature>
<feature type="compositionally biased region" description="Low complexity" evidence="1">
    <location>
        <begin position="270"/>
        <end position="288"/>
    </location>
</feature>
<dbReference type="Proteomes" id="UP000241890">
    <property type="component" value="Unassembled WGS sequence"/>
</dbReference>
<evidence type="ECO:0000256" key="1">
    <source>
        <dbReference type="SAM" id="MobiDB-lite"/>
    </source>
</evidence>
<feature type="region of interest" description="Disordered" evidence="1">
    <location>
        <begin position="9"/>
        <end position="35"/>
    </location>
</feature>
<accession>A0A2R5G5F7</accession>
<dbReference type="EMBL" id="BEYU01000015">
    <property type="protein sequence ID" value="GBG25775.1"/>
    <property type="molecule type" value="Genomic_DNA"/>
</dbReference>
<reference evidence="2 3" key="1">
    <citation type="submission" date="2017-12" db="EMBL/GenBank/DDBJ databases">
        <title>Sequencing, de novo assembly and annotation of complete genome of a new Thraustochytrid species, strain FCC1311.</title>
        <authorList>
            <person name="Sedici K."/>
            <person name="Godart F."/>
            <person name="Aiese Cigliano R."/>
            <person name="Sanseverino W."/>
            <person name="Barakat M."/>
            <person name="Ortet P."/>
            <person name="Marechal E."/>
            <person name="Cagnac O."/>
            <person name="Amato A."/>
        </authorList>
    </citation>
    <scope>NUCLEOTIDE SEQUENCE [LARGE SCALE GENOMIC DNA]</scope>
</reference>
<sequence>MFRVAHAQAEGGSASGGSLGVSGSGHGADGGAGGEAQVLRDDRQTLLNILEVVRALNRAERTGENKMSEEDVRFVQKANEQITRYGFFGGLVGGGSTLFILRNANKVFRFTAAIGSWVITSAVGRFAAVDNSLDQIFNGLPAESQLRQAARKVVAMYAEEDGYFAKRYGLNVLEADAETELGLNTWHNDRDKFETQTRPNPSASQSKSSDNMEDGDASEQEIFDMHAYFDNDGSSNSNSASNQSSSMLSKSGADRSAQGANDSWSRETSQQAPQQQQQLQQQRQQYQQSVNDDPFSHGSPYPQLGPNDASSRGGAAALRMYSEDFEDAMIMEQQQQQAQQGHDRTWEDVRKEYYSHHK</sequence>
<feature type="region of interest" description="Disordered" evidence="1">
    <location>
        <begin position="228"/>
        <end position="320"/>
    </location>
</feature>
<feature type="compositionally biased region" description="Gly residues" evidence="1">
    <location>
        <begin position="13"/>
        <end position="34"/>
    </location>
</feature>
<feature type="compositionally biased region" description="Polar residues" evidence="1">
    <location>
        <begin position="196"/>
        <end position="209"/>
    </location>
</feature>